<evidence type="ECO:0000313" key="1">
    <source>
        <dbReference type="EMBL" id="OAG95408.1"/>
    </source>
</evidence>
<gene>
    <name evidence="1" type="ORF">AYW79_00405</name>
    <name evidence="2" type="ORF">B2M26_09035</name>
</gene>
<evidence type="ECO:0000313" key="3">
    <source>
        <dbReference type="Proteomes" id="UP000077421"/>
    </source>
</evidence>
<dbReference type="RefSeq" id="WP_067560453.1">
    <property type="nucleotide sequence ID" value="NZ_LSUQ01000001.1"/>
</dbReference>
<keyword evidence="4" id="KW-1185">Reference proteome</keyword>
<sequence length="83" mass="8907">MAAFISVGSIQTAAMTNATGQFFGQNVQNDWDAHAVTAMAAALCMGDFAYVRTSGAWLSMRANVIQPIYDQDVKGNGAYVIQR</sequence>
<dbReference type="EMBL" id="MWPS01000026">
    <property type="protein sequence ID" value="OPG15755.1"/>
    <property type="molecule type" value="Genomic_DNA"/>
</dbReference>
<protein>
    <submittedName>
        <fullName evidence="1">Uncharacterized protein</fullName>
    </submittedName>
</protein>
<name>A0A162TJB4_9BACL</name>
<dbReference type="EMBL" id="LSUQ01000001">
    <property type="protein sequence ID" value="OAG95408.1"/>
    <property type="molecule type" value="Genomic_DNA"/>
</dbReference>
<dbReference type="Proteomes" id="UP000190229">
    <property type="component" value="Unassembled WGS sequence"/>
</dbReference>
<reference evidence="1 3" key="1">
    <citation type="submission" date="2016-02" db="EMBL/GenBank/DDBJ databases">
        <title>Draft genome sequence of Acidibacillus ferrooxidans SLC66.</title>
        <authorList>
            <person name="Oliveira G."/>
            <person name="Nancucheo I."/>
            <person name="Dall'Agnol H."/>
            <person name="Johnson B."/>
            <person name="Oliveira R."/>
            <person name="Nunes G.L."/>
            <person name="Tzotzos G."/>
            <person name="Orellana S.C."/>
            <person name="Salim A.C."/>
            <person name="Araujo F.M."/>
        </authorList>
    </citation>
    <scope>NUCLEOTIDE SEQUENCE [LARGE SCALE GENOMIC DNA]</scope>
    <source>
        <strain evidence="1 3">SLC66</strain>
    </source>
</reference>
<evidence type="ECO:0000313" key="2">
    <source>
        <dbReference type="EMBL" id="OPG15755.1"/>
    </source>
</evidence>
<dbReference type="OrthoDB" id="3001758at2"/>
<dbReference type="STRING" id="1765683.B2M26_09035"/>
<evidence type="ECO:0000313" key="4">
    <source>
        <dbReference type="Proteomes" id="UP000190229"/>
    </source>
</evidence>
<organism evidence="1 3">
    <name type="scientific">Ferroacidibacillus organovorans</name>
    <dbReference type="NCBI Taxonomy" id="1765683"/>
    <lineage>
        <taxon>Bacteria</taxon>
        <taxon>Bacillati</taxon>
        <taxon>Bacillota</taxon>
        <taxon>Bacilli</taxon>
        <taxon>Bacillales</taxon>
        <taxon>Alicyclobacillaceae</taxon>
        <taxon>Ferroacidibacillus</taxon>
    </lineage>
</organism>
<proteinExistence type="predicted"/>
<accession>A0A162TJB4</accession>
<dbReference type="AlphaFoldDB" id="A0A162TJB4"/>
<dbReference type="Proteomes" id="UP000077421">
    <property type="component" value="Unassembled WGS sequence"/>
</dbReference>
<reference evidence="2 4" key="2">
    <citation type="submission" date="2017-02" db="EMBL/GenBank/DDBJ databases">
        <title>Draft genome of Acidibacillus ferrooxidans Huett2.</title>
        <authorList>
            <person name="Schopf S."/>
        </authorList>
    </citation>
    <scope>NUCLEOTIDE SEQUENCE [LARGE SCALE GENOMIC DNA]</scope>
    <source>
        <strain evidence="2 4">Huett2</strain>
    </source>
</reference>
<comment type="caution">
    <text evidence="1">The sequence shown here is derived from an EMBL/GenBank/DDBJ whole genome shotgun (WGS) entry which is preliminary data.</text>
</comment>